<evidence type="ECO:0000256" key="1">
    <source>
        <dbReference type="SAM" id="MobiDB-lite"/>
    </source>
</evidence>
<accession>A0A0G4FMB8</accession>
<reference evidence="2" key="1">
    <citation type="submission" date="2014-11" db="EMBL/GenBank/DDBJ databases">
        <authorList>
            <person name="Otto D Thomas"/>
            <person name="Naeem Raeece"/>
        </authorList>
    </citation>
    <scope>NUCLEOTIDE SEQUENCE</scope>
</reference>
<dbReference type="VEuPathDB" id="CryptoDB:Cvel_17571"/>
<dbReference type="EMBL" id="CDMZ01000454">
    <property type="protein sequence ID" value="CEM14709.1"/>
    <property type="molecule type" value="Genomic_DNA"/>
</dbReference>
<dbReference type="AlphaFoldDB" id="A0A0G4FMB8"/>
<proteinExistence type="predicted"/>
<name>A0A0G4FMB8_9ALVE</name>
<protein>
    <submittedName>
        <fullName evidence="2">Uncharacterized protein</fullName>
    </submittedName>
</protein>
<sequence length="92" mass="9336">MPLTHSSRQSEPLPTDEHAPFLTRLSAPLSLPAPVPPGPAPAPAVAVGPQEGKVVTGEFTVTSLVSPVITVAAVVLFQALFGTVAPGDLCSQ</sequence>
<evidence type="ECO:0000313" key="2">
    <source>
        <dbReference type="EMBL" id="CEM14709.1"/>
    </source>
</evidence>
<feature type="region of interest" description="Disordered" evidence="1">
    <location>
        <begin position="1"/>
        <end position="21"/>
    </location>
</feature>
<organism evidence="2">
    <name type="scientific">Chromera velia CCMP2878</name>
    <dbReference type="NCBI Taxonomy" id="1169474"/>
    <lineage>
        <taxon>Eukaryota</taxon>
        <taxon>Sar</taxon>
        <taxon>Alveolata</taxon>
        <taxon>Colpodellida</taxon>
        <taxon>Chromeraceae</taxon>
        <taxon>Chromera</taxon>
    </lineage>
</organism>
<gene>
    <name evidence="2" type="ORF">Cvel_17571</name>
</gene>
<feature type="compositionally biased region" description="Polar residues" evidence="1">
    <location>
        <begin position="1"/>
        <end position="12"/>
    </location>
</feature>